<gene>
    <name evidence="1" type="ORF">METZ01_LOCUS22981</name>
</gene>
<evidence type="ECO:0000313" key="1">
    <source>
        <dbReference type="EMBL" id="SUZ70127.1"/>
    </source>
</evidence>
<dbReference type="EMBL" id="UINC01001082">
    <property type="protein sequence ID" value="SUZ70127.1"/>
    <property type="molecule type" value="Genomic_DNA"/>
</dbReference>
<organism evidence="1">
    <name type="scientific">marine metagenome</name>
    <dbReference type="NCBI Taxonomy" id="408172"/>
    <lineage>
        <taxon>unclassified sequences</taxon>
        <taxon>metagenomes</taxon>
        <taxon>ecological metagenomes</taxon>
    </lineage>
</organism>
<dbReference type="AlphaFoldDB" id="A0A381PVQ8"/>
<name>A0A381PVQ8_9ZZZZ</name>
<sequence>VVRDRVGADMLARRQKLNRQRVKSPELRNYEIAVLCGFDERLIHVLLTEASSMSALGCVRTTEGPVE</sequence>
<protein>
    <submittedName>
        <fullName evidence="1">Uncharacterized protein</fullName>
    </submittedName>
</protein>
<proteinExistence type="predicted"/>
<reference evidence="1" key="1">
    <citation type="submission" date="2018-05" db="EMBL/GenBank/DDBJ databases">
        <authorList>
            <person name="Lanie J.A."/>
            <person name="Ng W.-L."/>
            <person name="Kazmierczak K.M."/>
            <person name="Andrzejewski T.M."/>
            <person name="Davidsen T.M."/>
            <person name="Wayne K.J."/>
            <person name="Tettelin H."/>
            <person name="Glass J.I."/>
            <person name="Rusch D."/>
            <person name="Podicherti R."/>
            <person name="Tsui H.-C.T."/>
            <person name="Winkler M.E."/>
        </authorList>
    </citation>
    <scope>NUCLEOTIDE SEQUENCE</scope>
</reference>
<accession>A0A381PVQ8</accession>
<feature type="non-terminal residue" evidence="1">
    <location>
        <position position="1"/>
    </location>
</feature>